<sequence length="274" mass="31528">MKKIIGIAALSFLTFNAFAGFETPEDQRTKRLNERAVETKNYIDSMVGRTAWYNSNECLTEKIYPDTSNMSYGSAIYSTNGEYKPIIFESGEMLQDTYTDYVTFKIKIGETDEGYIKTDTTMPLKISDNDYIGCFKANKPIKKESTISKSIDDILFGWSYSCKKDKFNGSKSCYLHRANSDLMVGIYNGQHSVYVGRDHYPRSQSVIKIDSNTPIYGYEGSSSTPQKAIEQMKRGKIAYTRYKEWPYDYNQDGEVDLTGFTEKYNEMMEEYKKL</sequence>
<proteinExistence type="predicted"/>
<reference evidence="2 3" key="1">
    <citation type="submission" date="2018-06" db="EMBL/GenBank/DDBJ databases">
        <title>Carbapenemase-producing Acinetobacter spp. from environmental sources in an hospital from French Polynesia.</title>
        <authorList>
            <person name="Bonnin R.A."/>
            <person name="Levy M."/>
            <person name="Cuzon G."/>
            <person name="Dortet L."/>
            <person name="Naas T."/>
        </authorList>
    </citation>
    <scope>NUCLEOTIDE SEQUENCE [LARGE SCALE GENOMIC DNA]</scope>
    <source>
        <strain evidence="2 3">R10</strain>
    </source>
</reference>
<dbReference type="Proteomes" id="UP000248662">
    <property type="component" value="Unassembled WGS sequence"/>
</dbReference>
<accession>A0A3F3MTS9</accession>
<name>A0A3F3MTS9_ACIBA</name>
<feature type="chain" id="PRO_5017665422" evidence="1">
    <location>
        <begin position="20"/>
        <end position="274"/>
    </location>
</feature>
<comment type="caution">
    <text evidence="2">The sequence shown here is derived from an EMBL/GenBank/DDBJ whole genome shotgun (WGS) entry which is preliminary data.</text>
</comment>
<protein>
    <submittedName>
        <fullName evidence="2">Uncharacterized protein</fullName>
    </submittedName>
</protein>
<evidence type="ECO:0000313" key="2">
    <source>
        <dbReference type="EMBL" id="PZM18111.1"/>
    </source>
</evidence>
<gene>
    <name evidence="2" type="ORF">DOL94_05830</name>
</gene>
<evidence type="ECO:0000256" key="1">
    <source>
        <dbReference type="SAM" id="SignalP"/>
    </source>
</evidence>
<dbReference type="RefSeq" id="WP_111034326.1">
    <property type="nucleotide sequence ID" value="NZ_QKWF01000050.1"/>
</dbReference>
<organism evidence="2 3">
    <name type="scientific">Acinetobacter baumannii</name>
    <dbReference type="NCBI Taxonomy" id="470"/>
    <lineage>
        <taxon>Bacteria</taxon>
        <taxon>Pseudomonadati</taxon>
        <taxon>Pseudomonadota</taxon>
        <taxon>Gammaproteobacteria</taxon>
        <taxon>Moraxellales</taxon>
        <taxon>Moraxellaceae</taxon>
        <taxon>Acinetobacter</taxon>
        <taxon>Acinetobacter calcoaceticus/baumannii complex</taxon>
    </lineage>
</organism>
<dbReference type="EMBL" id="QKWF01000050">
    <property type="protein sequence ID" value="PZM18111.1"/>
    <property type="molecule type" value="Genomic_DNA"/>
</dbReference>
<evidence type="ECO:0000313" key="3">
    <source>
        <dbReference type="Proteomes" id="UP000248662"/>
    </source>
</evidence>
<keyword evidence="1" id="KW-0732">Signal</keyword>
<dbReference type="AlphaFoldDB" id="A0A3F3MTS9"/>
<feature type="signal peptide" evidence="1">
    <location>
        <begin position="1"/>
        <end position="19"/>
    </location>
</feature>